<sequence length="549" mass="61496">MKKRFKRLGAMLLAGTMLLGATACGGGSNSSTTGNAAKSEDSASTTETGGTTSSGDIDTSEHVVITYMVTGDKPDGKSAERLDEMMEKLNAILTEKVNAELEIYYIGWTDYLSNYNLTLAQMDGSVDLVGTASDWLDAWPNAKNGAFLELSEDMLKTYAPKTWESVSQDHWDLCKYNGSIYLIPEDNYAQWTNHGFIYRLDWAKEAGLTDGVKSWEDLTTYFKYVKEAYPDVIPWDSDGTQYAQMANGWITSHSNFVAIDGVCSGALWGGTKDDLYTITTPAYTDTDMMVEYAKLMKEWDNIGVWKTDVLNNTASSNRDDYRIGRVAAEQHHTQTWTDLCSATPSNTIYQDDPDAESGFFYFGEETGNVVALSITHGAMAVSAASKNPERALMVYDLLRNDEECYRLLCYGIEGVSYEINDEGLRTTPEGYNSDTDNINGMTNWWWGRNDDLEIRDATRNWDAIDKLYSEYDSLKIDYPYGQFVPEVDDIQSKIDNINEVYTNYTKQISYGKYQGTAEEIVAEMQSALKQAGIEEVTAALQEQFDALYK</sequence>
<evidence type="ECO:0000313" key="7">
    <source>
        <dbReference type="Proteomes" id="UP000095350"/>
    </source>
</evidence>
<dbReference type="InterPro" id="IPR022627">
    <property type="entry name" value="DUF3502"/>
</dbReference>
<dbReference type="Proteomes" id="UP000283586">
    <property type="component" value="Unassembled WGS sequence"/>
</dbReference>
<evidence type="ECO:0000256" key="2">
    <source>
        <dbReference type="SAM" id="SignalP"/>
    </source>
</evidence>
<feature type="domain" description="DUF3502" evidence="3">
    <location>
        <begin position="479"/>
        <end position="548"/>
    </location>
</feature>
<dbReference type="Proteomes" id="UP000095350">
    <property type="component" value="Unassembled WGS sequence"/>
</dbReference>
<gene>
    <name evidence="5" type="ORF">DW264_06435</name>
    <name evidence="6" type="ORF">DWZ31_05455</name>
    <name evidence="4" type="ORF">ERS852572_00860</name>
</gene>
<evidence type="ECO:0000256" key="1">
    <source>
        <dbReference type="SAM" id="MobiDB-lite"/>
    </source>
</evidence>
<evidence type="ECO:0000313" key="4">
    <source>
        <dbReference type="EMBL" id="CUM86909.1"/>
    </source>
</evidence>
<evidence type="ECO:0000313" key="9">
    <source>
        <dbReference type="Proteomes" id="UP000284051"/>
    </source>
</evidence>
<feature type="region of interest" description="Disordered" evidence="1">
    <location>
        <begin position="27"/>
        <end position="57"/>
    </location>
</feature>
<reference evidence="4 7" key="1">
    <citation type="submission" date="2015-09" db="EMBL/GenBank/DDBJ databases">
        <authorList>
            <consortium name="Pathogen Informatics"/>
        </authorList>
    </citation>
    <scope>NUCLEOTIDE SEQUENCE [LARGE SCALE GENOMIC DNA]</scope>
    <source>
        <strain evidence="4 7">2789STDY5834960</strain>
    </source>
</reference>
<organism evidence="4 7">
    <name type="scientific">Roseburia intestinalis</name>
    <dbReference type="NCBI Taxonomy" id="166486"/>
    <lineage>
        <taxon>Bacteria</taxon>
        <taxon>Bacillati</taxon>
        <taxon>Bacillota</taxon>
        <taxon>Clostridia</taxon>
        <taxon>Lachnospirales</taxon>
        <taxon>Lachnospiraceae</taxon>
        <taxon>Roseburia</taxon>
    </lineage>
</organism>
<dbReference type="Pfam" id="PF12010">
    <property type="entry name" value="DUF3502"/>
    <property type="match status" value="1"/>
</dbReference>
<keyword evidence="2" id="KW-0732">Signal</keyword>
<evidence type="ECO:0000313" key="8">
    <source>
        <dbReference type="Proteomes" id="UP000283586"/>
    </source>
</evidence>
<dbReference type="EMBL" id="QRID01000005">
    <property type="protein sequence ID" value="RHG29232.1"/>
    <property type="molecule type" value="Genomic_DNA"/>
</dbReference>
<reference evidence="8 9" key="2">
    <citation type="submission" date="2018-08" db="EMBL/GenBank/DDBJ databases">
        <title>A genome reference for cultivated species of the human gut microbiota.</title>
        <authorList>
            <person name="Zou Y."/>
            <person name="Xue W."/>
            <person name="Luo G."/>
        </authorList>
    </citation>
    <scope>NUCLEOTIDE SEQUENCE [LARGE SCALE GENOMIC DNA]</scope>
    <source>
        <strain evidence="6 8">AF31-21AC</strain>
        <strain evidence="5 9">AM22-21LB</strain>
    </source>
</reference>
<dbReference type="PROSITE" id="PS51257">
    <property type="entry name" value="PROKAR_LIPOPROTEIN"/>
    <property type="match status" value="1"/>
</dbReference>
<evidence type="ECO:0000313" key="6">
    <source>
        <dbReference type="EMBL" id="RHN10242.1"/>
    </source>
</evidence>
<dbReference type="SUPFAM" id="SSF53850">
    <property type="entry name" value="Periplasmic binding protein-like II"/>
    <property type="match status" value="1"/>
</dbReference>
<evidence type="ECO:0000313" key="5">
    <source>
        <dbReference type="EMBL" id="RHG29232.1"/>
    </source>
</evidence>
<dbReference type="EMBL" id="QRQN01000005">
    <property type="protein sequence ID" value="RHN10242.1"/>
    <property type="molecule type" value="Genomic_DNA"/>
</dbReference>
<dbReference type="OrthoDB" id="2636783at2"/>
<feature type="compositionally biased region" description="Low complexity" evidence="1">
    <location>
        <begin position="29"/>
        <end position="57"/>
    </location>
</feature>
<feature type="signal peptide" evidence="2">
    <location>
        <begin position="1"/>
        <end position="23"/>
    </location>
</feature>
<evidence type="ECO:0000259" key="3">
    <source>
        <dbReference type="Pfam" id="PF12010"/>
    </source>
</evidence>
<dbReference type="RefSeq" id="WP_015521233.1">
    <property type="nucleotide sequence ID" value="NZ_CABIYH010000005.1"/>
</dbReference>
<feature type="chain" id="PRO_5038212873" evidence="2">
    <location>
        <begin position="24"/>
        <end position="549"/>
    </location>
</feature>
<dbReference type="AlphaFoldDB" id="A0A173SB06"/>
<dbReference type="STRING" id="166486.ERS852572_00860"/>
<dbReference type="PaxDb" id="166486-ERS852572_00860"/>
<protein>
    <submittedName>
        <fullName evidence="5">DUF3502 domain-containing protein</fullName>
    </submittedName>
    <submittedName>
        <fullName evidence="4">Maltose-binding periplasmic proteins/domains</fullName>
    </submittedName>
</protein>
<name>A0A173SB06_9FIRM</name>
<proteinExistence type="predicted"/>
<accession>A0A173SB06</accession>
<dbReference type="Proteomes" id="UP000284051">
    <property type="component" value="Unassembled WGS sequence"/>
</dbReference>
<dbReference type="EMBL" id="CYXZ01000005">
    <property type="protein sequence ID" value="CUM86909.1"/>
    <property type="molecule type" value="Genomic_DNA"/>
</dbReference>
<dbReference type="Gene3D" id="3.40.190.10">
    <property type="entry name" value="Periplasmic binding protein-like II"/>
    <property type="match status" value="2"/>
</dbReference>